<keyword evidence="2" id="KW-1185">Reference proteome</keyword>
<dbReference type="AlphaFoldDB" id="A0AAW5QUG8"/>
<evidence type="ECO:0000313" key="2">
    <source>
        <dbReference type="Proteomes" id="UP001320898"/>
    </source>
</evidence>
<organism evidence="1 2">
    <name type="scientific">Microbaculum marinisediminis</name>
    <dbReference type="NCBI Taxonomy" id="2931392"/>
    <lineage>
        <taxon>Bacteria</taxon>
        <taxon>Pseudomonadati</taxon>
        <taxon>Pseudomonadota</taxon>
        <taxon>Alphaproteobacteria</taxon>
        <taxon>Hyphomicrobiales</taxon>
        <taxon>Tepidamorphaceae</taxon>
        <taxon>Microbaculum</taxon>
    </lineage>
</organism>
<accession>A0AAW5QUG8</accession>
<sequence>MSAAAISVLAGPVLERPAPIAVGTVFVWAGRPLKVASVHGEDSSAPVIVEELADGFGWLEGQYALWSLGGVMGALYSGPGAP</sequence>
<dbReference type="EMBL" id="JALIDZ010000001">
    <property type="protein sequence ID" value="MCT8970602.1"/>
    <property type="molecule type" value="Genomic_DNA"/>
</dbReference>
<comment type="caution">
    <text evidence="1">The sequence shown here is derived from an EMBL/GenBank/DDBJ whole genome shotgun (WGS) entry which is preliminary data.</text>
</comment>
<protein>
    <submittedName>
        <fullName evidence="1">Uncharacterized protein</fullName>
    </submittedName>
</protein>
<dbReference type="RefSeq" id="WP_261614167.1">
    <property type="nucleotide sequence ID" value="NZ_JALIDZ010000001.1"/>
</dbReference>
<evidence type="ECO:0000313" key="1">
    <source>
        <dbReference type="EMBL" id="MCT8970602.1"/>
    </source>
</evidence>
<reference evidence="1 2" key="1">
    <citation type="submission" date="2022-04" db="EMBL/GenBank/DDBJ databases">
        <authorList>
            <person name="Ye Y.-Q."/>
            <person name="Du Z.-J."/>
        </authorList>
    </citation>
    <scope>NUCLEOTIDE SEQUENCE [LARGE SCALE GENOMIC DNA]</scope>
    <source>
        <strain evidence="1 2">A6E488</strain>
    </source>
</reference>
<proteinExistence type="predicted"/>
<name>A0AAW5QUG8_9HYPH</name>
<gene>
    <name evidence="1" type="ORF">MUB46_01900</name>
</gene>
<dbReference type="Proteomes" id="UP001320898">
    <property type="component" value="Unassembled WGS sequence"/>
</dbReference>